<dbReference type="Proteomes" id="UP000037122">
    <property type="component" value="Unassembled WGS sequence"/>
</dbReference>
<evidence type="ECO:0000313" key="2">
    <source>
        <dbReference type="Proteomes" id="UP000037122"/>
    </source>
</evidence>
<accession>A0A0L0P7A6</accession>
<protein>
    <submittedName>
        <fullName evidence="1">Uncharacterized protein</fullName>
    </submittedName>
</protein>
<dbReference type="AlphaFoldDB" id="A0A0L0P7A6"/>
<evidence type="ECO:0000313" key="1">
    <source>
        <dbReference type="EMBL" id="KNE01911.1"/>
    </source>
</evidence>
<sequence length="37" mass="4320">MIWGNLKEEAGKRAKFKGSCGKLWFLFALELSVYEIR</sequence>
<proteinExistence type="predicted"/>
<gene>
    <name evidence="1" type="ORF">QG37_01258</name>
</gene>
<comment type="caution">
    <text evidence="1">The sequence shown here is derived from an EMBL/GenBank/DDBJ whole genome shotgun (WGS) entry which is preliminary data.</text>
</comment>
<dbReference type="EMBL" id="LGST01000008">
    <property type="protein sequence ID" value="KNE01911.1"/>
    <property type="molecule type" value="Genomic_DNA"/>
</dbReference>
<name>A0A0L0P7A6_CANAR</name>
<reference evidence="2" key="1">
    <citation type="journal article" date="2015" name="BMC Genomics">
        <title>Draft genome of a commonly misdiagnosed multidrug resistant pathogen Candida auris.</title>
        <authorList>
            <person name="Chatterjee S."/>
            <person name="Alampalli S.V."/>
            <person name="Nageshan R.K."/>
            <person name="Chettiar S.T."/>
            <person name="Joshi S."/>
            <person name="Tatu U.S."/>
        </authorList>
    </citation>
    <scope>NUCLEOTIDE SEQUENCE [LARGE SCALE GENOMIC DNA]</scope>
    <source>
        <strain evidence="2">6684</strain>
    </source>
</reference>
<organism evidence="1 2">
    <name type="scientific">Candidozyma auris</name>
    <name type="common">Yeast</name>
    <name type="synonym">Candida auris</name>
    <dbReference type="NCBI Taxonomy" id="498019"/>
    <lineage>
        <taxon>Eukaryota</taxon>
        <taxon>Fungi</taxon>
        <taxon>Dikarya</taxon>
        <taxon>Ascomycota</taxon>
        <taxon>Saccharomycotina</taxon>
        <taxon>Pichiomycetes</taxon>
        <taxon>Metschnikowiaceae</taxon>
        <taxon>Candidozyma</taxon>
    </lineage>
</organism>